<dbReference type="GO" id="GO:0016987">
    <property type="term" value="F:sigma factor activity"/>
    <property type="evidence" value="ECO:0007669"/>
    <property type="project" value="UniProtKB-KW"/>
</dbReference>
<dbReference type="EMBL" id="CP049616">
    <property type="protein sequence ID" value="QII43310.1"/>
    <property type="molecule type" value="Genomic_DNA"/>
</dbReference>
<dbReference type="InterPro" id="IPR014327">
    <property type="entry name" value="RNA_pol_sigma70_bacteroid"/>
</dbReference>
<accession>A0A6G7IY34</accession>
<dbReference type="Pfam" id="PF08281">
    <property type="entry name" value="Sigma70_r4_2"/>
    <property type="match status" value="1"/>
</dbReference>
<dbReference type="AlphaFoldDB" id="A0A6G7IY34"/>
<dbReference type="SUPFAM" id="SSF88659">
    <property type="entry name" value="Sigma3 and sigma4 domains of RNA polymerase sigma factors"/>
    <property type="match status" value="1"/>
</dbReference>
<keyword evidence="3" id="KW-0731">Sigma factor</keyword>
<comment type="similarity">
    <text evidence="1">Belongs to the sigma-70 factor family. ECF subfamily.</text>
</comment>
<dbReference type="PANTHER" id="PTHR43133:SF46">
    <property type="entry name" value="RNA POLYMERASE SIGMA-70 FACTOR ECF SUBFAMILY"/>
    <property type="match status" value="1"/>
</dbReference>
<dbReference type="Gene3D" id="1.10.1740.10">
    <property type="match status" value="1"/>
</dbReference>
<feature type="domain" description="RNA polymerase sigma factor 70 region 4 type 2" evidence="6">
    <location>
        <begin position="122"/>
        <end position="168"/>
    </location>
</feature>
<dbReference type="Proteomes" id="UP000502928">
    <property type="component" value="Chromosome"/>
</dbReference>
<evidence type="ECO:0000256" key="3">
    <source>
        <dbReference type="ARBA" id="ARBA00023082"/>
    </source>
</evidence>
<evidence type="ECO:0000313" key="8">
    <source>
        <dbReference type="Proteomes" id="UP000502928"/>
    </source>
</evidence>
<keyword evidence="2" id="KW-0805">Transcription regulation</keyword>
<dbReference type="RefSeq" id="WP_036379429.1">
    <property type="nucleotide sequence ID" value="NZ_CP049616.1"/>
</dbReference>
<dbReference type="PANTHER" id="PTHR43133">
    <property type="entry name" value="RNA POLYMERASE ECF-TYPE SIGMA FACTO"/>
    <property type="match status" value="1"/>
</dbReference>
<feature type="domain" description="RNA polymerase sigma-70 region 2" evidence="5">
    <location>
        <begin position="24"/>
        <end position="90"/>
    </location>
</feature>
<dbReference type="InterPro" id="IPR013324">
    <property type="entry name" value="RNA_pol_sigma_r3/r4-like"/>
</dbReference>
<dbReference type="KEGG" id="mut:GVT53_00920"/>
<evidence type="ECO:0000313" key="7">
    <source>
        <dbReference type="EMBL" id="QII43310.1"/>
    </source>
</evidence>
<evidence type="ECO:0000259" key="6">
    <source>
        <dbReference type="Pfam" id="PF08281"/>
    </source>
</evidence>
<dbReference type="NCBIfam" id="TIGR02985">
    <property type="entry name" value="Sig70_bacteroi1"/>
    <property type="match status" value="1"/>
</dbReference>
<dbReference type="InterPro" id="IPR013249">
    <property type="entry name" value="RNA_pol_sigma70_r4_t2"/>
</dbReference>
<dbReference type="InterPro" id="IPR014284">
    <property type="entry name" value="RNA_pol_sigma-70_dom"/>
</dbReference>
<gene>
    <name evidence="7" type="ORF">GVT53_00920</name>
</gene>
<dbReference type="InterPro" id="IPR039425">
    <property type="entry name" value="RNA_pol_sigma-70-like"/>
</dbReference>
<proteinExistence type="inferred from homology"/>
<dbReference type="InterPro" id="IPR036388">
    <property type="entry name" value="WH-like_DNA-bd_sf"/>
</dbReference>
<dbReference type="Pfam" id="PF04542">
    <property type="entry name" value="Sigma70_r2"/>
    <property type="match status" value="1"/>
</dbReference>
<keyword evidence="4" id="KW-0804">Transcription</keyword>
<keyword evidence="8" id="KW-1185">Reference proteome</keyword>
<evidence type="ECO:0000256" key="2">
    <source>
        <dbReference type="ARBA" id="ARBA00023015"/>
    </source>
</evidence>
<evidence type="ECO:0000256" key="4">
    <source>
        <dbReference type="ARBA" id="ARBA00023163"/>
    </source>
</evidence>
<dbReference type="GO" id="GO:0003677">
    <property type="term" value="F:DNA binding"/>
    <property type="evidence" value="ECO:0007669"/>
    <property type="project" value="InterPro"/>
</dbReference>
<protein>
    <submittedName>
        <fullName evidence="7">RNA polymerase sigma-70 factor</fullName>
    </submittedName>
</protein>
<sequence length="197" mass="23139">MKYSDERLLIEGLKAGTEDAYICLVDRYSRRLFGYSLTLANDHAMAEDILQNVFLRTWEKRRKLNVTTSLQNYLFRSIHNEFINQYKKRQSNLLLEQKYYENLEKAARTEDYSRLEKLIVLVIREIEKLPPKCQEVFNLSRREGLTNLEISNHLNISVKTVEAQITKAFGILRKNLGEKYSGILVLILGKRLKLPLN</sequence>
<name>A0A6G7IY34_9FLAO</name>
<evidence type="ECO:0000256" key="1">
    <source>
        <dbReference type="ARBA" id="ARBA00010641"/>
    </source>
</evidence>
<dbReference type="SUPFAM" id="SSF88946">
    <property type="entry name" value="Sigma2 domain of RNA polymerase sigma factors"/>
    <property type="match status" value="1"/>
</dbReference>
<dbReference type="Gene3D" id="1.10.10.10">
    <property type="entry name" value="Winged helix-like DNA-binding domain superfamily/Winged helix DNA-binding domain"/>
    <property type="match status" value="1"/>
</dbReference>
<evidence type="ECO:0000259" key="5">
    <source>
        <dbReference type="Pfam" id="PF04542"/>
    </source>
</evidence>
<reference evidence="7 8" key="1">
    <citation type="submission" date="2020-02" db="EMBL/GenBank/DDBJ databases">
        <title>Complete genome of Muricauda sp. 501str8.</title>
        <authorList>
            <person name="Dong B."/>
            <person name="Zhu S."/>
            <person name="Yang J."/>
            <person name="Chen J."/>
        </authorList>
    </citation>
    <scope>NUCLEOTIDE SEQUENCE [LARGE SCALE GENOMIC DNA]</scope>
    <source>
        <strain evidence="7 8">501str8</strain>
    </source>
</reference>
<dbReference type="GO" id="GO:0006352">
    <property type="term" value="P:DNA-templated transcription initiation"/>
    <property type="evidence" value="ECO:0007669"/>
    <property type="project" value="InterPro"/>
</dbReference>
<dbReference type="NCBIfam" id="TIGR02937">
    <property type="entry name" value="sigma70-ECF"/>
    <property type="match status" value="1"/>
</dbReference>
<dbReference type="InterPro" id="IPR013325">
    <property type="entry name" value="RNA_pol_sigma_r2"/>
</dbReference>
<organism evidence="7 8">
    <name type="scientific">Flagellimonas oceani</name>
    <dbReference type="NCBI Taxonomy" id="2698672"/>
    <lineage>
        <taxon>Bacteria</taxon>
        <taxon>Pseudomonadati</taxon>
        <taxon>Bacteroidota</taxon>
        <taxon>Flavobacteriia</taxon>
        <taxon>Flavobacteriales</taxon>
        <taxon>Flavobacteriaceae</taxon>
        <taxon>Flagellimonas</taxon>
    </lineage>
</organism>
<dbReference type="InterPro" id="IPR007627">
    <property type="entry name" value="RNA_pol_sigma70_r2"/>
</dbReference>